<feature type="domain" description="Endonuclease GajA/Old nuclease/RecF-like AAA" evidence="1">
    <location>
        <begin position="154"/>
        <end position="359"/>
    </location>
</feature>
<organism evidence="3 4">
    <name type="scientific">Pseudoalteromonas fuliginea</name>
    <dbReference type="NCBI Taxonomy" id="1872678"/>
    <lineage>
        <taxon>Bacteria</taxon>
        <taxon>Pseudomonadati</taxon>
        <taxon>Pseudomonadota</taxon>
        <taxon>Gammaproteobacteria</taxon>
        <taxon>Alteromonadales</taxon>
        <taxon>Pseudoalteromonadaceae</taxon>
        <taxon>Pseudoalteromonas</taxon>
    </lineage>
</organism>
<dbReference type="InterPro" id="IPR027417">
    <property type="entry name" value="P-loop_NTPase"/>
</dbReference>
<dbReference type="SUPFAM" id="SSF52540">
    <property type="entry name" value="P-loop containing nucleoside triphosphate hydrolases"/>
    <property type="match status" value="1"/>
</dbReference>
<evidence type="ECO:0000259" key="2">
    <source>
        <dbReference type="Pfam" id="PF20469"/>
    </source>
</evidence>
<keyword evidence="3" id="KW-0255">Endonuclease</keyword>
<reference evidence="3 4" key="1">
    <citation type="submission" date="2019-01" db="EMBL/GenBank/DDBJ databases">
        <title>Genome sequences of marine Pseudoalteromonas species.</title>
        <authorList>
            <person name="Boraston A.B."/>
            <person name="Hehemann J.-H."/>
            <person name="Vickers C.J."/>
            <person name="Salama-Alber O."/>
            <person name="Abe K."/>
            <person name="Hettle A.J."/>
        </authorList>
    </citation>
    <scope>NUCLEOTIDE SEQUENCE [LARGE SCALE GENOMIC DNA]</scope>
    <source>
        <strain evidence="3 4">PS47</strain>
    </source>
</reference>
<name>A0ABQ6RHU1_9GAMM</name>
<evidence type="ECO:0000313" key="3">
    <source>
        <dbReference type="EMBL" id="KAA1156031.1"/>
    </source>
</evidence>
<dbReference type="RefSeq" id="WP_149606101.1">
    <property type="nucleotide sequence ID" value="NZ_SEUJ01000070.1"/>
</dbReference>
<dbReference type="Proteomes" id="UP000322915">
    <property type="component" value="Unassembled WGS sequence"/>
</dbReference>
<dbReference type="EMBL" id="SEUJ01000070">
    <property type="protein sequence ID" value="KAA1156031.1"/>
    <property type="molecule type" value="Genomic_DNA"/>
</dbReference>
<dbReference type="Pfam" id="PF20469">
    <property type="entry name" value="OLD-like_TOPRIM"/>
    <property type="match status" value="1"/>
</dbReference>
<proteinExistence type="predicted"/>
<dbReference type="InterPro" id="IPR041685">
    <property type="entry name" value="AAA_GajA/Old/RecF-like"/>
</dbReference>
<keyword evidence="4" id="KW-1185">Reference proteome</keyword>
<dbReference type="Pfam" id="PF13175">
    <property type="entry name" value="AAA_15"/>
    <property type="match status" value="2"/>
</dbReference>
<keyword evidence="3" id="KW-0378">Hydrolase</keyword>
<feature type="domain" description="Endonuclease GajA/Old nuclease/RecF-like AAA" evidence="1">
    <location>
        <begin position="7"/>
        <end position="63"/>
    </location>
</feature>
<accession>A0ABQ6RHU1</accession>
<dbReference type="CDD" id="cd01026">
    <property type="entry name" value="TOPRIM_OLD"/>
    <property type="match status" value="1"/>
</dbReference>
<sequence length="611" mass="68701">MAQVPSIKKLKIKNFGCIGNESVELDIDNIVVLVGPNNAGKSTILRAYEAVTDCLKLDQDDFHNKQVSVDNYPEIEVHSIAIDDNKPGDEWCSNLDDGTYLVKEKWRWLGTNKEPVRVGFNVQLDRWATNDDDEKMPWGMNNVAKARRPKPHRVNTFDDPEVQSKAITSLLKSLLEDNIQSIKENDDDEKTKYEVLVESLKNLRDSSKVTQQESIQGLEGSANEIISKIFPSHELKITAPESSAPIKIDLLGNEFTIEMGPIGGLTFPLDKQGSGSRRTALWTILKLLADNGVRAKNAGPKANSHHEPVGPNTAHVLLLDEPEVSLHPSATEIARDVLYSLPENENWQIMVATHSPSFIDLTKDHTTIIRVEKSQDDHIETTTLFKPESAQLDEDDKENLKLINLFDSHISEAFFGGKVLIVEGDTEYSAFNYIKSKELESGNNAYHDLNVIRARGKVTVASMMKVLNHFGKKYYALHDTDIPRVESKRRNKELSVGDAIVYDKFTMVNPAWTNNEKILAQMTEQSRVVASVINFEDAYFDETVGSDKPENCIKHIKEEVEMYNRIKSLLDGILELDETELPQGSLTWSDMTELNDIVQTRVGSVTINDEV</sequence>
<evidence type="ECO:0000259" key="1">
    <source>
        <dbReference type="Pfam" id="PF13175"/>
    </source>
</evidence>
<dbReference type="PANTHER" id="PTHR43581:SF4">
    <property type="entry name" value="ATP_GTP PHOSPHATASE"/>
    <property type="match status" value="1"/>
</dbReference>
<dbReference type="InterPro" id="IPR034139">
    <property type="entry name" value="TOPRIM_OLD"/>
</dbReference>
<comment type="caution">
    <text evidence="3">The sequence shown here is derived from an EMBL/GenBank/DDBJ whole genome shotgun (WGS) entry which is preliminary data.</text>
</comment>
<evidence type="ECO:0000313" key="4">
    <source>
        <dbReference type="Proteomes" id="UP000322915"/>
    </source>
</evidence>
<protein>
    <submittedName>
        <fullName evidence="3">ATP-dependent endonuclease</fullName>
    </submittedName>
</protein>
<keyword evidence="3" id="KW-0540">Nuclease</keyword>
<gene>
    <name evidence="3" type="ORF">EU509_11195</name>
</gene>
<dbReference type="InterPro" id="IPR051396">
    <property type="entry name" value="Bact_Antivir_Def_Nuclease"/>
</dbReference>
<dbReference type="GO" id="GO:0004519">
    <property type="term" value="F:endonuclease activity"/>
    <property type="evidence" value="ECO:0007669"/>
    <property type="project" value="UniProtKB-KW"/>
</dbReference>
<dbReference type="Gene3D" id="3.40.50.300">
    <property type="entry name" value="P-loop containing nucleotide triphosphate hydrolases"/>
    <property type="match status" value="1"/>
</dbReference>
<dbReference type="PANTHER" id="PTHR43581">
    <property type="entry name" value="ATP/GTP PHOSPHATASE"/>
    <property type="match status" value="1"/>
</dbReference>
<feature type="domain" description="OLD protein-like TOPRIM" evidence="2">
    <location>
        <begin position="414"/>
        <end position="481"/>
    </location>
</feature>